<proteinExistence type="predicted"/>
<organism evidence="1 2">
    <name type="scientific">Meloidogyne incognita</name>
    <name type="common">Southern root-knot nematode worm</name>
    <name type="synonym">Oxyuris incognita</name>
    <dbReference type="NCBI Taxonomy" id="6306"/>
    <lineage>
        <taxon>Eukaryota</taxon>
        <taxon>Metazoa</taxon>
        <taxon>Ecdysozoa</taxon>
        <taxon>Nematoda</taxon>
        <taxon>Chromadorea</taxon>
        <taxon>Rhabditida</taxon>
        <taxon>Tylenchina</taxon>
        <taxon>Tylenchomorpha</taxon>
        <taxon>Tylenchoidea</taxon>
        <taxon>Meloidogynidae</taxon>
        <taxon>Meloidogyninae</taxon>
        <taxon>Meloidogyne</taxon>
        <taxon>Meloidogyne incognita group</taxon>
    </lineage>
</organism>
<dbReference type="AlphaFoldDB" id="A0A914MTU0"/>
<protein>
    <submittedName>
        <fullName evidence="2">Candidate secreted effector</fullName>
    </submittedName>
</protein>
<sequence>MMLTWMKNKLLEEENELNQIILVDEQIFEKEDENNRIEEEENNPLAEKQIGEFKKLVDYSSSSAQQER</sequence>
<reference evidence="2" key="1">
    <citation type="submission" date="2022-11" db="UniProtKB">
        <authorList>
            <consortium name="WormBaseParasite"/>
        </authorList>
    </citation>
    <scope>IDENTIFICATION</scope>
</reference>
<keyword evidence="1" id="KW-1185">Reference proteome</keyword>
<accession>A0A914MTU0</accession>
<evidence type="ECO:0000313" key="1">
    <source>
        <dbReference type="Proteomes" id="UP000887563"/>
    </source>
</evidence>
<name>A0A914MTU0_MELIC</name>
<dbReference type="Proteomes" id="UP000887563">
    <property type="component" value="Unplaced"/>
</dbReference>
<dbReference type="WBParaSite" id="Minc3s02468g30202">
    <property type="protein sequence ID" value="Minc3s02468g30202"/>
    <property type="gene ID" value="Minc3s02468g30202"/>
</dbReference>
<evidence type="ECO:0000313" key="2">
    <source>
        <dbReference type="WBParaSite" id="Minc3s02468g30202"/>
    </source>
</evidence>